<keyword evidence="6" id="KW-0698">rRNA processing</keyword>
<evidence type="ECO:0000256" key="6">
    <source>
        <dbReference type="ARBA" id="ARBA00022552"/>
    </source>
</evidence>
<keyword evidence="8" id="KW-0694">RNA-binding</keyword>
<evidence type="ECO:0000256" key="5">
    <source>
        <dbReference type="ARBA" id="ARBA00022490"/>
    </source>
</evidence>
<dbReference type="CDD" id="cd11368">
    <property type="entry name" value="RNase_PH_RRP45"/>
    <property type="match status" value="1"/>
</dbReference>
<dbReference type="SUPFAM" id="SSF54211">
    <property type="entry name" value="Ribosomal protein S5 domain 2-like"/>
    <property type="match status" value="1"/>
</dbReference>
<dbReference type="InterPro" id="IPR001247">
    <property type="entry name" value="ExoRNase_PH_dom1"/>
</dbReference>
<proteinExistence type="inferred from homology"/>
<accession>A0A8S1CVX5</accession>
<comment type="subcellular location">
    <subcellularLocation>
        <location evidence="1">Cytoplasm</location>
    </subcellularLocation>
    <subcellularLocation>
        <location evidence="2">Nucleus</location>
        <location evidence="2">Nucleolus</location>
    </subcellularLocation>
</comment>
<dbReference type="FunFam" id="3.30.230.70:FF:000005">
    <property type="entry name" value="Exosome complex component RRP45"/>
    <property type="match status" value="1"/>
</dbReference>
<evidence type="ECO:0000256" key="10">
    <source>
        <dbReference type="ARBA" id="ARBA00032660"/>
    </source>
</evidence>
<feature type="domain" description="Exoribonuclease phosphorolytic" evidence="11">
    <location>
        <begin position="32"/>
        <end position="163"/>
    </location>
</feature>
<dbReference type="GO" id="GO:0000176">
    <property type="term" value="C:nuclear exosome (RNase complex)"/>
    <property type="evidence" value="ECO:0007669"/>
    <property type="project" value="TreeGrafter"/>
</dbReference>
<evidence type="ECO:0000256" key="2">
    <source>
        <dbReference type="ARBA" id="ARBA00004604"/>
    </source>
</evidence>
<dbReference type="InterPro" id="IPR015847">
    <property type="entry name" value="ExoRNase_PH_dom2"/>
</dbReference>
<dbReference type="Gene3D" id="3.30.230.70">
    <property type="entry name" value="GHMP Kinase, N-terminal domain"/>
    <property type="match status" value="1"/>
</dbReference>
<dbReference type="AlphaFoldDB" id="A0A8S1CVX5"/>
<comment type="similarity">
    <text evidence="3">Belongs to the RNase PH family.</text>
</comment>
<evidence type="ECO:0000256" key="8">
    <source>
        <dbReference type="ARBA" id="ARBA00022884"/>
    </source>
</evidence>
<evidence type="ECO:0000313" key="13">
    <source>
        <dbReference type="EMBL" id="CAB3373451.1"/>
    </source>
</evidence>
<evidence type="ECO:0000256" key="1">
    <source>
        <dbReference type="ARBA" id="ARBA00004496"/>
    </source>
</evidence>
<evidence type="ECO:0000256" key="3">
    <source>
        <dbReference type="ARBA" id="ARBA00006678"/>
    </source>
</evidence>
<reference evidence="13 14" key="1">
    <citation type="submission" date="2020-04" db="EMBL/GenBank/DDBJ databases">
        <authorList>
            <person name="Alioto T."/>
            <person name="Alioto T."/>
            <person name="Gomez Garrido J."/>
        </authorList>
    </citation>
    <scope>NUCLEOTIDE SEQUENCE [LARGE SCALE GENOMIC DNA]</scope>
</reference>
<dbReference type="InterPro" id="IPR027408">
    <property type="entry name" value="PNPase/RNase_PH_dom_sf"/>
</dbReference>
<sequence length="375" mass="41175">MKEPIISNCEKAFLLEAISESRRLDGRGMFDYRDLSIRFGKDYGCCEVSMGQTRVLGQVSCEIQQPKATRPNEGLLHINVGLSPMGAPHFETGRQSISSIQLNRLLEKCIKDSKCIDLESLCIVAEEKVWCIRLDLNILNHEGNLIDCASVAALAALSHFRRPDVELTSEGLIIYEAAVKEPIPLGIKHTPICVSFAIFNKGKNIVVDPSELEERVAEAEFTLGVNGYKELCGVHLSGSTQSGPTIVRQCANKALKRAVSVVALIKETLAKDSELRGSNTERGFVECVRQGTITSHGTPKICLPIKHKLPVETMETNHEDESSCDEVEVIGSGTVELKNSSVLATDTAEQVMEVEEKPKVEEIALSDDEDEVQIL</sequence>
<dbReference type="GO" id="GO:0071038">
    <property type="term" value="P:TRAMP-dependent tRNA surveillance pathway"/>
    <property type="evidence" value="ECO:0007669"/>
    <property type="project" value="TreeGrafter"/>
</dbReference>
<dbReference type="InterPro" id="IPR033100">
    <property type="entry name" value="Rrp45"/>
</dbReference>
<keyword evidence="7" id="KW-0271">Exosome</keyword>
<keyword evidence="14" id="KW-1185">Reference proteome</keyword>
<evidence type="ECO:0000256" key="9">
    <source>
        <dbReference type="ARBA" id="ARBA00023242"/>
    </source>
</evidence>
<dbReference type="PANTHER" id="PTHR11097">
    <property type="entry name" value="EXOSOME COMPLEX EXONUCLEASE RIBOSOMAL RNA PROCESSING PROTEIN"/>
    <property type="match status" value="1"/>
</dbReference>
<evidence type="ECO:0000256" key="4">
    <source>
        <dbReference type="ARBA" id="ARBA00019572"/>
    </source>
</evidence>
<dbReference type="GO" id="GO:0034476">
    <property type="term" value="P:U5 snRNA 3'-end processing"/>
    <property type="evidence" value="ECO:0007669"/>
    <property type="project" value="TreeGrafter"/>
</dbReference>
<dbReference type="InterPro" id="IPR020568">
    <property type="entry name" value="Ribosomal_Su5_D2-typ_SF"/>
</dbReference>
<dbReference type="InterPro" id="IPR050590">
    <property type="entry name" value="Exosome_comp_Rrp42_subfam"/>
</dbReference>
<evidence type="ECO:0000259" key="12">
    <source>
        <dbReference type="Pfam" id="PF03725"/>
    </source>
</evidence>
<dbReference type="GO" id="GO:0071035">
    <property type="term" value="P:nuclear polyadenylation-dependent rRNA catabolic process"/>
    <property type="evidence" value="ECO:0007669"/>
    <property type="project" value="TreeGrafter"/>
</dbReference>
<evidence type="ECO:0000259" key="11">
    <source>
        <dbReference type="Pfam" id="PF01138"/>
    </source>
</evidence>
<gene>
    <name evidence="13" type="ORF">CLODIP_2_CD15642</name>
</gene>
<protein>
    <recommendedName>
        <fullName evidence="4">Exosome complex component RRP45</fullName>
    </recommendedName>
    <alternativeName>
        <fullName evidence="10">Exosome component 9</fullName>
    </alternativeName>
</protein>
<dbReference type="GO" id="GO:0034475">
    <property type="term" value="P:U4 snRNA 3'-end processing"/>
    <property type="evidence" value="ECO:0007669"/>
    <property type="project" value="TreeGrafter"/>
</dbReference>
<dbReference type="Proteomes" id="UP000494165">
    <property type="component" value="Unassembled WGS sequence"/>
</dbReference>
<dbReference type="OrthoDB" id="10264038at2759"/>
<dbReference type="GO" id="GO:0071028">
    <property type="term" value="P:nuclear mRNA surveillance"/>
    <property type="evidence" value="ECO:0007669"/>
    <property type="project" value="TreeGrafter"/>
</dbReference>
<organism evidence="13 14">
    <name type="scientific">Cloeon dipterum</name>
    <dbReference type="NCBI Taxonomy" id="197152"/>
    <lineage>
        <taxon>Eukaryota</taxon>
        <taxon>Metazoa</taxon>
        <taxon>Ecdysozoa</taxon>
        <taxon>Arthropoda</taxon>
        <taxon>Hexapoda</taxon>
        <taxon>Insecta</taxon>
        <taxon>Pterygota</taxon>
        <taxon>Palaeoptera</taxon>
        <taxon>Ephemeroptera</taxon>
        <taxon>Pisciforma</taxon>
        <taxon>Baetidae</taxon>
        <taxon>Cloeon</taxon>
    </lineage>
</organism>
<dbReference type="GO" id="GO:0000467">
    <property type="term" value="P:exonucleolytic trimming to generate mature 3'-end of 5.8S rRNA from tricistronic rRNA transcript (SSU-rRNA, 5.8S rRNA, LSU-rRNA)"/>
    <property type="evidence" value="ECO:0007669"/>
    <property type="project" value="TreeGrafter"/>
</dbReference>
<dbReference type="Pfam" id="PF01138">
    <property type="entry name" value="RNase_PH"/>
    <property type="match status" value="1"/>
</dbReference>
<feature type="domain" description="Exoribonuclease phosphorolytic" evidence="12">
    <location>
        <begin position="189"/>
        <end position="256"/>
    </location>
</feature>
<dbReference type="Pfam" id="PF03725">
    <property type="entry name" value="RNase_PH_C"/>
    <property type="match status" value="1"/>
</dbReference>
<dbReference type="PANTHER" id="PTHR11097:SF14">
    <property type="entry name" value="EXOSOME COMPLEX COMPONENT RRP45"/>
    <property type="match status" value="1"/>
</dbReference>
<dbReference type="GO" id="GO:0000177">
    <property type="term" value="C:cytoplasmic exosome (RNase complex)"/>
    <property type="evidence" value="ECO:0007669"/>
    <property type="project" value="TreeGrafter"/>
</dbReference>
<dbReference type="GO" id="GO:0035925">
    <property type="term" value="F:mRNA 3'-UTR AU-rich region binding"/>
    <property type="evidence" value="ECO:0007669"/>
    <property type="project" value="TreeGrafter"/>
</dbReference>
<keyword evidence="5" id="KW-0963">Cytoplasm</keyword>
<evidence type="ECO:0000313" key="14">
    <source>
        <dbReference type="Proteomes" id="UP000494165"/>
    </source>
</evidence>
<dbReference type="InterPro" id="IPR036345">
    <property type="entry name" value="ExoRNase_PH_dom2_sf"/>
</dbReference>
<dbReference type="GO" id="GO:0005730">
    <property type="term" value="C:nucleolus"/>
    <property type="evidence" value="ECO:0007669"/>
    <property type="project" value="UniProtKB-SubCell"/>
</dbReference>
<evidence type="ECO:0000256" key="7">
    <source>
        <dbReference type="ARBA" id="ARBA00022835"/>
    </source>
</evidence>
<keyword evidence="9" id="KW-0539">Nucleus</keyword>
<dbReference type="GO" id="GO:0034473">
    <property type="term" value="P:U1 snRNA 3'-end processing"/>
    <property type="evidence" value="ECO:0007669"/>
    <property type="project" value="TreeGrafter"/>
</dbReference>
<dbReference type="GO" id="GO:0016075">
    <property type="term" value="P:rRNA catabolic process"/>
    <property type="evidence" value="ECO:0007669"/>
    <property type="project" value="TreeGrafter"/>
</dbReference>
<name>A0A8S1CVX5_9INSE</name>
<dbReference type="EMBL" id="CADEPI010000085">
    <property type="protein sequence ID" value="CAB3373451.1"/>
    <property type="molecule type" value="Genomic_DNA"/>
</dbReference>
<dbReference type="SUPFAM" id="SSF55666">
    <property type="entry name" value="Ribonuclease PH domain 2-like"/>
    <property type="match status" value="1"/>
</dbReference>
<comment type="caution">
    <text evidence="13">The sequence shown here is derived from an EMBL/GenBank/DDBJ whole genome shotgun (WGS) entry which is preliminary data.</text>
</comment>